<feature type="region of interest" description="Disordered" evidence="2">
    <location>
        <begin position="1737"/>
        <end position="1856"/>
    </location>
</feature>
<feature type="compositionally biased region" description="Polar residues" evidence="2">
    <location>
        <begin position="1354"/>
        <end position="1376"/>
    </location>
</feature>
<evidence type="ECO:0000256" key="2">
    <source>
        <dbReference type="SAM" id="MobiDB-lite"/>
    </source>
</evidence>
<feature type="compositionally biased region" description="Polar residues" evidence="2">
    <location>
        <begin position="240"/>
        <end position="250"/>
    </location>
</feature>
<dbReference type="PANTHER" id="PTHR12451">
    <property type="entry name" value="TRANSCRIPTION FACTOR CASTOR PROTEIN MING -RELATED"/>
    <property type="match status" value="1"/>
</dbReference>
<feature type="compositionally biased region" description="Low complexity" evidence="2">
    <location>
        <begin position="691"/>
        <end position="704"/>
    </location>
</feature>
<keyword evidence="1" id="KW-0479">Metal-binding</keyword>
<evidence type="ECO:0000259" key="3">
    <source>
        <dbReference type="PROSITE" id="PS50157"/>
    </source>
</evidence>
<feature type="domain" description="C2H2-type" evidence="3">
    <location>
        <begin position="660"/>
        <end position="689"/>
    </location>
</feature>
<feature type="region of interest" description="Disordered" evidence="2">
    <location>
        <begin position="1"/>
        <end position="106"/>
    </location>
</feature>
<keyword evidence="1" id="KW-0862">Zinc</keyword>
<feature type="region of interest" description="Disordered" evidence="2">
    <location>
        <begin position="1057"/>
        <end position="1102"/>
    </location>
</feature>
<feature type="region of interest" description="Disordered" evidence="2">
    <location>
        <begin position="1680"/>
        <end position="1710"/>
    </location>
</feature>
<keyword evidence="1" id="KW-0863">Zinc-finger</keyword>
<reference evidence="4" key="3">
    <citation type="submission" date="2025-09" db="UniProtKB">
        <authorList>
            <consortium name="Ensembl"/>
        </authorList>
    </citation>
    <scope>IDENTIFICATION</scope>
    <source>
        <strain evidence="4">breed Abyssinian</strain>
    </source>
</reference>
<sequence length="1856" mass="198950">MFISKPSGTTQCTPASVPGSRDGALGELGRWSSQSGEGRRHPPPSPTAAPSQGQREEGGIRKPRASWGRGVGPPRWWPHPLTSPSTPAAEGTRCTDPPAGKPAMAAKRKGGLKLNAICAKLSRQVVVEKGAEAGPQPEGSPLRPPCREAGVARGVRSEEDKRRAVIEKWVNGEYSEEPAPAPSLGRIGREGLELPPEGVYMVQPQGCSDEEDHGEEPPRDGGGVAEEKESDGAASKDDSGPSTKQASGEASSLRDYAASTMTEFLGMFGYDDQNTRDELARKISFEKLHAGSTPEVATSSMLPASEDALSKRARFSKYEEYIRKLKAGEQLSWPAHSTKAEERAGKDVVGPLPGLRLPSSTAHLETKATILPLPSHSSVPMQGLVARTSKYDFFIQKLKTGENLRPQNGSTYKKPSNVPSAPSAPGPGPEPSASLPFNTPEYLKSTFSKTDSITTGTVSTVKFSGSQHCGHIHCAYQYREHYHCLDPECNYQRFTSKQDVIRHYNMHKKRDNSLQHGFMRFSPLDDCSVYYHGCHLNGKSTHYHCMQVGCNKVYTSTSDVMTHENFHKKNTQLINDGFQRFRATEDCGTADCQFYGQKTTHFHCRRPGCTFTFKNKCDIEKHKSYHIKDDAYAKDGFKKFYKYEECRYEGCVYSKATNHFHCIRAGCGFTFTSTSQMTSHKRKHERRHVRSSGALGLPSSLLGAKDTEHEESSNDDLVDFSALSSKNSSLSASPTSQQSSASLAAAAAAAAAEATPGAAKPPNSKISGLLSQGLPASIPLALALSNSGLPTAAPYFPILPSRGSASLPVGAPGLLGAMSSGAVASAAADTPALAASGAGDSAPAAATSVPVPPASIMERISASKGLISPMMARLAAAALKPSATFDPGNGQQATPARFPPAPVKQEPGESAGAPVPHEVSQDRSLDLTVKEPSNESNGHAVPANSSLLSSLMNKMSQGNPNLGSLLNIKTEAEGSPAVESSPFLGKAVKALVQEKLSEPWKVYLRRFGTKDFCDAQCDFLHKAHFHCVVEECGALFSTLDGAIKHANFHFRTEGGAVKGNAEAPFPTSAAETKPALAPSSPPAPPVTTASLEGPTPSPAAVPSTPTLLAWKQLASTIPQMPQIPASVPHLPTSPLATTSLENAKPQVKPGFLQFQENDPCLATDCKYANKFHFHCLFGNCKYVCKTSGKAESHCLDHINPNNNLVNVRDQFAYYSLQCLCPNQHCEFRMRGHYHCLRTGCYFVTNITTKLPWHIKKHEKAERRAANGFKYFTKREECGRLGCKYNQVNSHFHCIREGCQFSFLLKHQMTSHARKHMRRMLGKNFDRVPPSQGPPSLMDTETDEYMDYTGCSPGAVSSESPTMDRSCSSTPVGNESTAAGCPAPPPPPLPPPAAAGDEAARVAPQPPLTPSFSAAVLRAPLPSLPCLFSPPCLSYSLLSATLGATRGLGHPVGGPPRLPPATATATPVKSDVPLVQDAAGNTISMPTASGAKKRFWIIEDMSPFGKRRKTASSRKMLDEGMMLEGFRRFDLYEDCRDPTCQFSLKVTHYHCTRENCGYKFCGRTHMYKHAQHHDRVDNLVLDDFKRFKASLSCHFADCPFSGSSTHFHCLRCRFRCTDSTKVTAHRKHHGKQDVISAAGFCQFSSSADCAVPDCKYKLKCSHFHCTYPGCRHTVVGMSQMDSHKRKHDKQERGEPPAASPGPAVGLDGALSLGTEPGAPLLFLPPAAAAAAAASAGLGLGPGDAGDPGDPGPPDGPGPRDGPAAPAPGPVAAGESSQEDEEEELELPEEEADDDEDDDEDDDDDEEDDDDDEDDDEDLRTDSEESLPEAAAAAAAAAAGPGARSPELAAPAPATASP</sequence>
<feature type="domain" description="C2H2-type" evidence="3">
    <location>
        <begin position="543"/>
        <end position="572"/>
    </location>
</feature>
<evidence type="ECO:0000313" key="4">
    <source>
        <dbReference type="Ensembl" id="ENSFCTP00005050661.1"/>
    </source>
</evidence>
<name>A0ABI7ZU74_FELCA</name>
<dbReference type="PANTHER" id="PTHR12451:SF0">
    <property type="entry name" value="ZINC FINGER PROTEIN CASTOR HOMOLOG 1"/>
    <property type="match status" value="1"/>
</dbReference>
<feature type="domain" description="C2H2-type" evidence="3">
    <location>
        <begin position="1548"/>
        <end position="1572"/>
    </location>
</feature>
<reference evidence="4 5" key="1">
    <citation type="submission" date="2021-02" db="EMBL/GenBank/DDBJ databases">
        <title>Safari Cat Assemblies.</title>
        <authorList>
            <person name="Bredemeyer K.R."/>
            <person name="Murphy W.J."/>
        </authorList>
    </citation>
    <scope>NUCLEOTIDE SEQUENCE [LARGE SCALE GENOMIC DNA]</scope>
</reference>
<feature type="region of interest" description="Disordered" evidence="2">
    <location>
        <begin position="883"/>
        <end position="924"/>
    </location>
</feature>
<feature type="compositionally biased region" description="Basic residues" evidence="2">
    <location>
        <begin position="679"/>
        <end position="690"/>
    </location>
</feature>
<gene>
    <name evidence="4" type="primary">CASZ1</name>
</gene>
<dbReference type="InterPro" id="IPR013087">
    <property type="entry name" value="Znf_C2H2_type"/>
</dbReference>
<feature type="compositionally biased region" description="Polar residues" evidence="2">
    <location>
        <begin position="1"/>
        <end position="14"/>
    </location>
</feature>
<dbReference type="PROSITE" id="PS00028">
    <property type="entry name" value="ZINC_FINGER_C2H2_1"/>
    <property type="match status" value="8"/>
</dbReference>
<keyword evidence="5" id="KW-1185">Reference proteome</keyword>
<proteinExistence type="predicted"/>
<feature type="compositionally biased region" description="Pro residues" evidence="2">
    <location>
        <begin position="1381"/>
        <end position="1392"/>
    </location>
</feature>
<dbReference type="Ensembl" id="ENSFCTT00005071357.1">
    <property type="protein sequence ID" value="ENSFCTP00005050661.1"/>
    <property type="gene ID" value="ENSFCTG00005025007.1"/>
</dbReference>
<feature type="region of interest" description="Disordered" evidence="2">
    <location>
        <begin position="1352"/>
        <end position="1405"/>
    </location>
</feature>
<reference evidence="4" key="2">
    <citation type="submission" date="2025-08" db="UniProtKB">
        <authorList>
            <consortium name="Ensembl"/>
        </authorList>
    </citation>
    <scope>IDENTIFICATION</scope>
    <source>
        <strain evidence="4">breed Abyssinian</strain>
    </source>
</reference>
<organism evidence="4 5">
    <name type="scientific">Felis catus</name>
    <name type="common">Cat</name>
    <name type="synonym">Felis silvestris catus</name>
    <dbReference type="NCBI Taxonomy" id="9685"/>
    <lineage>
        <taxon>Eukaryota</taxon>
        <taxon>Metazoa</taxon>
        <taxon>Chordata</taxon>
        <taxon>Craniata</taxon>
        <taxon>Vertebrata</taxon>
        <taxon>Euteleostomi</taxon>
        <taxon>Mammalia</taxon>
        <taxon>Eutheria</taxon>
        <taxon>Laurasiatheria</taxon>
        <taxon>Carnivora</taxon>
        <taxon>Feliformia</taxon>
        <taxon>Felidae</taxon>
        <taxon>Felinae</taxon>
        <taxon>Felis</taxon>
    </lineage>
</organism>
<evidence type="ECO:0000313" key="5">
    <source>
        <dbReference type="Proteomes" id="UP000823872"/>
    </source>
</evidence>
<protein>
    <recommendedName>
        <fullName evidence="3">C2H2-type domain-containing protein</fullName>
    </recommendedName>
</protein>
<evidence type="ECO:0000256" key="1">
    <source>
        <dbReference type="PROSITE-ProRule" id="PRU00042"/>
    </source>
</evidence>
<feature type="region of interest" description="Disordered" evidence="2">
    <location>
        <begin position="129"/>
        <end position="254"/>
    </location>
</feature>
<feature type="compositionally biased region" description="Basic and acidic residues" evidence="2">
    <location>
        <begin position="155"/>
        <end position="166"/>
    </location>
</feature>
<feature type="compositionally biased region" description="Low complexity" evidence="2">
    <location>
        <begin position="1828"/>
        <end position="1837"/>
    </location>
</feature>
<dbReference type="InterPro" id="IPR040373">
    <property type="entry name" value="CASZ1"/>
</dbReference>
<feature type="compositionally biased region" description="Low complexity" evidence="2">
    <location>
        <begin position="1393"/>
        <end position="1402"/>
    </location>
</feature>
<feature type="compositionally biased region" description="Acidic residues" evidence="2">
    <location>
        <begin position="1775"/>
        <end position="1825"/>
    </location>
</feature>
<feature type="region of interest" description="Disordered" evidence="2">
    <location>
        <begin position="678"/>
        <end position="715"/>
    </location>
</feature>
<dbReference type="PROSITE" id="PS50157">
    <property type="entry name" value="ZINC_FINGER_C2H2_2"/>
    <property type="match status" value="3"/>
</dbReference>
<feature type="region of interest" description="Disordered" evidence="2">
    <location>
        <begin position="404"/>
        <end position="437"/>
    </location>
</feature>
<dbReference type="SMART" id="SM00355">
    <property type="entry name" value="ZnF_C2H2"/>
    <property type="match status" value="11"/>
</dbReference>
<feature type="compositionally biased region" description="Basic and acidic residues" evidence="2">
    <location>
        <begin position="215"/>
        <end position="239"/>
    </location>
</feature>
<dbReference type="Proteomes" id="UP000823872">
    <property type="component" value="Chromosome C1"/>
</dbReference>
<accession>A0ABI7ZU74</accession>
<feature type="compositionally biased region" description="Polar residues" evidence="2">
    <location>
        <begin position="405"/>
        <end position="414"/>
    </location>
</feature>
<dbReference type="GeneTree" id="ENSGT00390000008187"/>